<dbReference type="Proteomes" id="UP000192596">
    <property type="component" value="Unassembled WGS sequence"/>
</dbReference>
<dbReference type="AlphaFoldDB" id="A0A1V8T220"/>
<sequence>MANARDIHNGMALLSSYNFDKKLVNSSAEYIQHPSQRADPTEIFKELVGLIQSSLLSQFCDVDEAAVAAIAQETVADPTTNYEDDKAAVWKNIKNFKTKNRDRAKTPVWISSRMERVVAKRYMDVLHLVLYTTRERHHCEPGAFKSDRKAPLPRSHIQMFDEDPEIIECAAEKRGLSGQFMLLSLTTLLGATIPPSWPTVLAALSTSSSPLQGKRSPPARQYGVDDLSLIETNYCEKIKKDHLGNKSHIVGVHWQAGAKKWIVTILNERTQKVGSEDFDKGKHTRSLVGPCIADNLAKTNSISKIRRYCTFYRDLRDIVRRAPLKKRGRKLAAERSLFVNDD</sequence>
<dbReference type="EMBL" id="NAJO01000019">
    <property type="protein sequence ID" value="OQO05447.1"/>
    <property type="molecule type" value="Genomic_DNA"/>
</dbReference>
<reference evidence="2" key="1">
    <citation type="submission" date="2017-03" db="EMBL/GenBank/DDBJ databases">
        <title>Genomes of endolithic fungi from Antarctica.</title>
        <authorList>
            <person name="Coleine C."/>
            <person name="Masonjones S."/>
            <person name="Stajich J.E."/>
        </authorList>
    </citation>
    <scope>NUCLEOTIDE SEQUENCE [LARGE SCALE GENOMIC DNA]</scope>
    <source>
        <strain evidence="2">CCFEE 5527</strain>
    </source>
</reference>
<protein>
    <submittedName>
        <fullName evidence="1">Uncharacterized protein</fullName>
    </submittedName>
</protein>
<proteinExistence type="predicted"/>
<gene>
    <name evidence="1" type="ORF">B0A48_09216</name>
</gene>
<evidence type="ECO:0000313" key="2">
    <source>
        <dbReference type="Proteomes" id="UP000192596"/>
    </source>
</evidence>
<keyword evidence="2" id="KW-1185">Reference proteome</keyword>
<evidence type="ECO:0000313" key="1">
    <source>
        <dbReference type="EMBL" id="OQO05447.1"/>
    </source>
</evidence>
<organism evidence="1 2">
    <name type="scientific">Cryoendolithus antarcticus</name>
    <dbReference type="NCBI Taxonomy" id="1507870"/>
    <lineage>
        <taxon>Eukaryota</taxon>
        <taxon>Fungi</taxon>
        <taxon>Dikarya</taxon>
        <taxon>Ascomycota</taxon>
        <taxon>Pezizomycotina</taxon>
        <taxon>Dothideomycetes</taxon>
        <taxon>Dothideomycetidae</taxon>
        <taxon>Cladosporiales</taxon>
        <taxon>Cladosporiaceae</taxon>
        <taxon>Cryoendolithus</taxon>
    </lineage>
</organism>
<comment type="caution">
    <text evidence="1">The sequence shown here is derived from an EMBL/GenBank/DDBJ whole genome shotgun (WGS) entry which is preliminary data.</text>
</comment>
<name>A0A1V8T220_9PEZI</name>
<dbReference type="InParanoid" id="A0A1V8T220"/>
<accession>A0A1V8T220</accession>